<dbReference type="Proteomes" id="UP000291117">
    <property type="component" value="Unassembled WGS sequence"/>
</dbReference>
<organism evidence="1 2">
    <name type="scientific">Pedobacter hiemivivus</name>
    <dbReference type="NCBI Taxonomy" id="2530454"/>
    <lineage>
        <taxon>Bacteria</taxon>
        <taxon>Pseudomonadati</taxon>
        <taxon>Bacteroidota</taxon>
        <taxon>Sphingobacteriia</taxon>
        <taxon>Sphingobacteriales</taxon>
        <taxon>Sphingobacteriaceae</taxon>
        <taxon>Pedobacter</taxon>
    </lineage>
</organism>
<comment type="caution">
    <text evidence="1">The sequence shown here is derived from an EMBL/GenBank/DDBJ whole genome shotgun (WGS) entry which is preliminary data.</text>
</comment>
<dbReference type="AlphaFoldDB" id="A0A4R0NDS5"/>
<accession>A0A4R0NDS5</accession>
<name>A0A4R0NDS5_9SPHI</name>
<dbReference type="OrthoDB" id="767136at2"/>
<reference evidence="1 2" key="1">
    <citation type="submission" date="2019-02" db="EMBL/GenBank/DDBJ databases">
        <title>Pedobacter sp. RP-3-8 sp. nov., isolated from Arctic soil.</title>
        <authorList>
            <person name="Dahal R.H."/>
        </authorList>
    </citation>
    <scope>NUCLEOTIDE SEQUENCE [LARGE SCALE GENOMIC DNA]</scope>
    <source>
        <strain evidence="1 2">RP-3-8</strain>
    </source>
</reference>
<gene>
    <name evidence="1" type="ORF">EZ444_03460</name>
</gene>
<evidence type="ECO:0000313" key="1">
    <source>
        <dbReference type="EMBL" id="TCC98358.1"/>
    </source>
</evidence>
<dbReference type="RefSeq" id="WP_131607338.1">
    <property type="nucleotide sequence ID" value="NZ_SJSM01000002.1"/>
</dbReference>
<evidence type="ECO:0000313" key="2">
    <source>
        <dbReference type="Proteomes" id="UP000291117"/>
    </source>
</evidence>
<protein>
    <submittedName>
        <fullName evidence="1">Uncharacterized protein</fullName>
    </submittedName>
</protein>
<keyword evidence="2" id="KW-1185">Reference proteome</keyword>
<sequence length="112" mass="13201">MILNEEQVMSFNRFAAAFVTANKYMSKAISRYNKLIVLTESNRLIFDFNGFTEEYQRKFILNNFELYCTSLFIAFKPRIVTFLKNEGMTSYSFDCVFLLGDRRLTKIESVKV</sequence>
<proteinExistence type="predicted"/>
<dbReference type="EMBL" id="SJSM01000002">
    <property type="protein sequence ID" value="TCC98358.1"/>
    <property type="molecule type" value="Genomic_DNA"/>
</dbReference>